<dbReference type="InterPro" id="IPR013216">
    <property type="entry name" value="Methyltransf_11"/>
</dbReference>
<keyword evidence="3" id="KW-0489">Methyltransferase</keyword>
<evidence type="ECO:0000256" key="1">
    <source>
        <dbReference type="SAM" id="MobiDB-lite"/>
    </source>
</evidence>
<dbReference type="EMBL" id="JBHMBS010000045">
    <property type="protein sequence ID" value="MFB9682089.1"/>
    <property type="molecule type" value="Genomic_DNA"/>
</dbReference>
<organism evidence="3 4">
    <name type="scientific">Streptosporangium vulgare</name>
    <dbReference type="NCBI Taxonomy" id="46190"/>
    <lineage>
        <taxon>Bacteria</taxon>
        <taxon>Bacillati</taxon>
        <taxon>Actinomycetota</taxon>
        <taxon>Actinomycetes</taxon>
        <taxon>Streptosporangiales</taxon>
        <taxon>Streptosporangiaceae</taxon>
        <taxon>Streptosporangium</taxon>
    </lineage>
</organism>
<dbReference type="RefSeq" id="WP_386163635.1">
    <property type="nucleotide sequence ID" value="NZ_JBHMBS010000045.1"/>
</dbReference>
<dbReference type="SUPFAM" id="SSF53335">
    <property type="entry name" value="S-adenosyl-L-methionine-dependent methyltransferases"/>
    <property type="match status" value="1"/>
</dbReference>
<dbReference type="EC" id="2.1.1.-" evidence="3"/>
<dbReference type="PANTHER" id="PTHR43591">
    <property type="entry name" value="METHYLTRANSFERASE"/>
    <property type="match status" value="1"/>
</dbReference>
<comment type="caution">
    <text evidence="3">The sequence shown here is derived from an EMBL/GenBank/DDBJ whole genome shotgun (WGS) entry which is preliminary data.</text>
</comment>
<dbReference type="Pfam" id="PF08241">
    <property type="entry name" value="Methyltransf_11"/>
    <property type="match status" value="1"/>
</dbReference>
<dbReference type="Proteomes" id="UP001589610">
    <property type="component" value="Unassembled WGS sequence"/>
</dbReference>
<evidence type="ECO:0000313" key="4">
    <source>
        <dbReference type="Proteomes" id="UP001589610"/>
    </source>
</evidence>
<evidence type="ECO:0000259" key="2">
    <source>
        <dbReference type="Pfam" id="PF08241"/>
    </source>
</evidence>
<dbReference type="GO" id="GO:0008168">
    <property type="term" value="F:methyltransferase activity"/>
    <property type="evidence" value="ECO:0007669"/>
    <property type="project" value="UniProtKB-KW"/>
</dbReference>
<keyword evidence="4" id="KW-1185">Reference proteome</keyword>
<feature type="region of interest" description="Disordered" evidence="1">
    <location>
        <begin position="1"/>
        <end position="52"/>
    </location>
</feature>
<dbReference type="InterPro" id="IPR029063">
    <property type="entry name" value="SAM-dependent_MTases_sf"/>
</dbReference>
<dbReference type="Gene3D" id="3.40.50.150">
    <property type="entry name" value="Vaccinia Virus protein VP39"/>
    <property type="match status" value="1"/>
</dbReference>
<sequence>MRGAPGEGPGEALTRRHPPGRHADGQPIDDRRDTRARPDPEPTAGEHGTRQTGLFDYDAELRPHNELFRAAARVGSRDRVLDIGCGTGQSTREAARAAAAGSVTGVDLSAPMLERARRLSDEQGLPNITYQCADAQVHPFPSTHFDLCISRFGTMFFADPVAAFTNIRRALRPGARLVLLVWQDRDRNEWASAIRRSLTAATAAPAPLSGGPGPFSLADPAIARGVLTAAGFTQVGFTDVHEPVYYGPDTAAAFDNVMRLREYEDLLADLDAAAAEQARTRLRATLAAHDTGGVYFDSRAWIITARRRRPPGATRTA</sequence>
<keyword evidence="3" id="KW-0808">Transferase</keyword>
<protein>
    <submittedName>
        <fullName evidence="3">Class I SAM-dependent methyltransferase</fullName>
        <ecNumber evidence="3">2.1.1.-</ecNumber>
    </submittedName>
</protein>
<gene>
    <name evidence="3" type="ORF">ACFFRH_42020</name>
</gene>
<feature type="domain" description="Methyltransferase type 11" evidence="2">
    <location>
        <begin position="81"/>
        <end position="179"/>
    </location>
</feature>
<accession>A0ABV5TSU7</accession>
<dbReference type="CDD" id="cd02440">
    <property type="entry name" value="AdoMet_MTases"/>
    <property type="match status" value="1"/>
</dbReference>
<dbReference type="GO" id="GO:0032259">
    <property type="term" value="P:methylation"/>
    <property type="evidence" value="ECO:0007669"/>
    <property type="project" value="UniProtKB-KW"/>
</dbReference>
<evidence type="ECO:0000313" key="3">
    <source>
        <dbReference type="EMBL" id="MFB9682089.1"/>
    </source>
</evidence>
<name>A0ABV5TSU7_9ACTN</name>
<feature type="compositionally biased region" description="Basic and acidic residues" evidence="1">
    <location>
        <begin position="21"/>
        <end position="40"/>
    </location>
</feature>
<proteinExistence type="predicted"/>
<reference evidence="3 4" key="1">
    <citation type="submission" date="2024-09" db="EMBL/GenBank/DDBJ databases">
        <authorList>
            <person name="Sun Q."/>
            <person name="Mori K."/>
        </authorList>
    </citation>
    <scope>NUCLEOTIDE SEQUENCE [LARGE SCALE GENOMIC DNA]</scope>
    <source>
        <strain evidence="3 4">JCM 3028</strain>
    </source>
</reference>